<reference evidence="2" key="2">
    <citation type="submission" date="2021-08" db="EMBL/GenBank/DDBJ databases">
        <authorList>
            <person name="Tani A."/>
            <person name="Ola A."/>
            <person name="Ogura Y."/>
            <person name="Katsura K."/>
            <person name="Hayashi T."/>
        </authorList>
    </citation>
    <scope>NUCLEOTIDE SEQUENCE</scope>
    <source>
        <strain evidence="2">DSM 14458</strain>
    </source>
</reference>
<sequence length="52" mass="5516">MSKASKSTSREHLKGSVKEAIGKLTGDSRIEAEGQRQKRTAPPPGAAKPRAD</sequence>
<dbReference type="EMBL" id="BPRE01000008">
    <property type="protein sequence ID" value="GJE76402.1"/>
    <property type="molecule type" value="Genomic_DNA"/>
</dbReference>
<name>A0ABQ4V0F5_9HYPH</name>
<feature type="region of interest" description="Disordered" evidence="1">
    <location>
        <begin position="1"/>
        <end position="52"/>
    </location>
</feature>
<keyword evidence="3" id="KW-1185">Reference proteome</keyword>
<accession>A0ABQ4V0F5</accession>
<dbReference type="Proteomes" id="UP001055093">
    <property type="component" value="Unassembled WGS sequence"/>
</dbReference>
<evidence type="ECO:0000256" key="1">
    <source>
        <dbReference type="SAM" id="MobiDB-lite"/>
    </source>
</evidence>
<protein>
    <recommendedName>
        <fullName evidence="4">CsbD family protein</fullName>
    </recommendedName>
</protein>
<dbReference type="InterPro" id="IPR036629">
    <property type="entry name" value="YjbJ_sf"/>
</dbReference>
<dbReference type="RefSeq" id="WP_137829290.1">
    <property type="nucleotide sequence ID" value="NZ_BPRE01000008.1"/>
</dbReference>
<proteinExistence type="predicted"/>
<feature type="compositionally biased region" description="Basic and acidic residues" evidence="1">
    <location>
        <begin position="8"/>
        <end position="36"/>
    </location>
</feature>
<comment type="caution">
    <text evidence="2">The sequence shown here is derived from an EMBL/GenBank/DDBJ whole genome shotgun (WGS) entry which is preliminary data.</text>
</comment>
<evidence type="ECO:0000313" key="3">
    <source>
        <dbReference type="Proteomes" id="UP001055093"/>
    </source>
</evidence>
<dbReference type="SUPFAM" id="SSF69047">
    <property type="entry name" value="Hypothetical protein YjbJ"/>
    <property type="match status" value="1"/>
</dbReference>
<dbReference type="Gene3D" id="1.10.1470.10">
    <property type="entry name" value="YjbJ"/>
    <property type="match status" value="1"/>
</dbReference>
<evidence type="ECO:0000313" key="2">
    <source>
        <dbReference type="EMBL" id="GJE76402.1"/>
    </source>
</evidence>
<organism evidence="2 3">
    <name type="scientific">Methylorubrum suomiense</name>
    <dbReference type="NCBI Taxonomy" id="144191"/>
    <lineage>
        <taxon>Bacteria</taxon>
        <taxon>Pseudomonadati</taxon>
        <taxon>Pseudomonadota</taxon>
        <taxon>Alphaproteobacteria</taxon>
        <taxon>Hyphomicrobiales</taxon>
        <taxon>Methylobacteriaceae</taxon>
        <taxon>Methylorubrum</taxon>
    </lineage>
</organism>
<gene>
    <name evidence="2" type="ORF">BGCPKDLD_2994</name>
</gene>
<evidence type="ECO:0008006" key="4">
    <source>
        <dbReference type="Google" id="ProtNLM"/>
    </source>
</evidence>
<reference evidence="2" key="1">
    <citation type="journal article" date="2021" name="Front. Microbiol.">
        <title>Comprehensive Comparative Genomics and Phenotyping of Methylobacterium Species.</title>
        <authorList>
            <person name="Alessa O."/>
            <person name="Ogura Y."/>
            <person name="Fujitani Y."/>
            <person name="Takami H."/>
            <person name="Hayashi T."/>
            <person name="Sahin N."/>
            <person name="Tani A."/>
        </authorList>
    </citation>
    <scope>NUCLEOTIDE SEQUENCE</scope>
    <source>
        <strain evidence="2">DSM 14458</strain>
    </source>
</reference>